<reference evidence="2" key="1">
    <citation type="submission" date="2022-02" db="EMBL/GenBank/DDBJ databases">
        <title>Crop Bioprotection Bacillus Genome Sequencing.</title>
        <authorList>
            <person name="Dunlap C."/>
        </authorList>
    </citation>
    <scope>NUCLEOTIDE SEQUENCE</scope>
    <source>
        <strain evidence="2">98-1</strain>
    </source>
</reference>
<dbReference type="AlphaFoldDB" id="A0AAP3CFX6"/>
<sequence length="280" mass="32149">MTDREVKRAFFLITENRFHTTYLIDKWMKAFGSENDFKGIMIRGNKNDASLKDKLSTLPSLTIGDLEEIYGELSNAEKEMIMTYGVPKNHLHYHNNVILAGEDLNSKETKNWLESVVRQFDKVVFFIFLDVMLEDWWIELTKGQIINAHSAVLPFARGMNAIESMAYKGDIEEFKKSVGASVHFIDNGIDTGPILIATRITNPFLYRSLGDVKGACYQLAFDLLIHQASKIHRFKEKEFVGISPDKSMIGPVFYSKHFSNEIRKIAEFNYLNMKKEVTTV</sequence>
<evidence type="ECO:0000313" key="2">
    <source>
        <dbReference type="EMBL" id="MCY8315853.1"/>
    </source>
</evidence>
<name>A0AAP3CFX6_BACVA</name>
<protein>
    <recommendedName>
        <fullName evidence="1">Formyl transferase N-terminal domain-containing protein</fullName>
    </recommendedName>
</protein>
<gene>
    <name evidence="2" type="ORF">MOC71_03645</name>
</gene>
<accession>A0AAP3CFX6</accession>
<dbReference type="EMBL" id="JALAOH010000007">
    <property type="protein sequence ID" value="MCY8315853.1"/>
    <property type="molecule type" value="Genomic_DNA"/>
</dbReference>
<evidence type="ECO:0000259" key="1">
    <source>
        <dbReference type="Pfam" id="PF00551"/>
    </source>
</evidence>
<feature type="domain" description="Formyl transferase N-terminal" evidence="1">
    <location>
        <begin position="123"/>
        <end position="200"/>
    </location>
</feature>
<dbReference type="Gene3D" id="3.40.50.170">
    <property type="entry name" value="Formyl transferase, N-terminal domain"/>
    <property type="match status" value="1"/>
</dbReference>
<organism evidence="2 3">
    <name type="scientific">Bacillus vallismortis</name>
    <dbReference type="NCBI Taxonomy" id="72361"/>
    <lineage>
        <taxon>Bacteria</taxon>
        <taxon>Bacillati</taxon>
        <taxon>Bacillota</taxon>
        <taxon>Bacilli</taxon>
        <taxon>Bacillales</taxon>
        <taxon>Bacillaceae</taxon>
        <taxon>Bacillus</taxon>
    </lineage>
</organism>
<dbReference type="Pfam" id="PF00551">
    <property type="entry name" value="Formyl_trans_N"/>
    <property type="match status" value="1"/>
</dbReference>
<dbReference type="Proteomes" id="UP001067121">
    <property type="component" value="Unassembled WGS sequence"/>
</dbReference>
<dbReference type="SUPFAM" id="SSF53328">
    <property type="entry name" value="Formyltransferase"/>
    <property type="match status" value="1"/>
</dbReference>
<comment type="caution">
    <text evidence="2">The sequence shown here is derived from an EMBL/GenBank/DDBJ whole genome shotgun (WGS) entry which is preliminary data.</text>
</comment>
<dbReference type="InterPro" id="IPR036477">
    <property type="entry name" value="Formyl_transf_N_sf"/>
</dbReference>
<dbReference type="InterPro" id="IPR002376">
    <property type="entry name" value="Formyl_transf_N"/>
</dbReference>
<dbReference type="RefSeq" id="WP_268542490.1">
    <property type="nucleotide sequence ID" value="NZ_JALAOH010000007.1"/>
</dbReference>
<evidence type="ECO:0000313" key="3">
    <source>
        <dbReference type="Proteomes" id="UP001067121"/>
    </source>
</evidence>
<proteinExistence type="predicted"/>